<evidence type="ECO:0000313" key="27">
    <source>
        <dbReference type="Proteomes" id="UP000703269"/>
    </source>
</evidence>
<organism evidence="26 27">
    <name type="scientific">Phanerochaete sordida</name>
    <dbReference type="NCBI Taxonomy" id="48140"/>
    <lineage>
        <taxon>Eukaryota</taxon>
        <taxon>Fungi</taxon>
        <taxon>Dikarya</taxon>
        <taxon>Basidiomycota</taxon>
        <taxon>Agaricomycotina</taxon>
        <taxon>Agaricomycetes</taxon>
        <taxon>Polyporales</taxon>
        <taxon>Phanerochaetaceae</taxon>
        <taxon>Phanerochaete</taxon>
    </lineage>
</organism>
<gene>
    <name evidence="26" type="ORF">PsYK624_126860</name>
</gene>
<evidence type="ECO:0000256" key="21">
    <source>
        <dbReference type="ARBA" id="ARBA00023268"/>
    </source>
</evidence>
<dbReference type="GO" id="GO:0005524">
    <property type="term" value="F:ATP binding"/>
    <property type="evidence" value="ECO:0007669"/>
    <property type="project" value="UniProtKB-KW"/>
</dbReference>
<evidence type="ECO:0000256" key="9">
    <source>
        <dbReference type="ARBA" id="ARBA00022741"/>
    </source>
</evidence>
<dbReference type="Gene3D" id="4.10.60.10">
    <property type="entry name" value="Zinc finger, CCHC-type"/>
    <property type="match status" value="1"/>
</dbReference>
<keyword evidence="12" id="KW-0378">Hydrolase</keyword>
<dbReference type="PANTHER" id="PTHR42648:SF11">
    <property type="entry name" value="TRANSPOSON TY4-P GAG-POL POLYPROTEIN"/>
    <property type="match status" value="1"/>
</dbReference>
<feature type="compositionally biased region" description="Basic and acidic residues" evidence="24">
    <location>
        <begin position="841"/>
        <end position="851"/>
    </location>
</feature>
<dbReference type="GO" id="GO:0003723">
    <property type="term" value="F:RNA binding"/>
    <property type="evidence" value="ECO:0007669"/>
    <property type="project" value="UniProtKB-KW"/>
</dbReference>
<sequence>MSPANSRDTYWMSSTSEAFRFEKLNGSNYAHWNEYAQAGLQAKYWWLLTTGEEPCPPKPDETRPEKVMEAEWKAQKKEWLDWKQRDQAAIGMMKGAMEPSQLPHIRNCKSAKEVWDTLRRVFVENQQLINVHYHFEALYMTKYTEGTSMADHLARLLDLKHKITSAGEDLPDVHLARALVLSLPRAPSWDLIKIQLFNLDKKSFTPETVSTMLQQEANRRSQEKSTGETALFTKGSKKKRGAGGKSKGPKPDDECRHCHAKGHWANRCPKREQDEKSGGSANYAVGELRVAGHVFMAAELSSGTAELLLDSAATSHMFCSREYFRKLAPAPRDEDYAVSSANQGDTRISGYGKVEFKAQTSSGPRTVSLKNVKFLPEFGANLVSLGTLQRQGATFVSTSTGVAIYMGKNELFRADLIGTTGTLYRIHQASGEHAYAAAASSGTMRVWHRRLGHANVETIREMDQKGLVEGLSLTSSRDFDRVCEGCALGKSHRLPFPKASDKTYELMDLVVVDLTGPMSVPTWTGKKYALVAVEVSTRKGVGRLLTSKDEAAETLKEVITYLERQSSKTLKMLRSDNGTEFVNGVIEDFCKRNGIVHQTTVPYTPQQNGIAERAIAVYFDMVRCMLHSSGMDLRYWGEAFLYAIHIRNLTPTSATDKVPEHAWTGRKPDVSHLRVFGSIAYVDIPKKLRGGKLEPTAVKCQLLGWWDGETKGYRFEDVETGRLITSRDARFIEDNSPTDLAVIELDERPMAAEIKGLAPEVPPIPADPVEAPRPPHSRASVSPSDAEVEDLLEFHDAESGVDEPGAADEQPVAQPVGEPAVQAPRQETASKWSHLPPRAPSTRERQTTKRFDSTTEHAFVVFAPDSDPKTYRDVRRSRYKKQWDEAIQAEVEQLERTGTIEWVETLPDGHSALGSRIVYRTKRDGDGEIERWKARIVGKGFLQRAGIDFDPNATFASVFRPPSFRVYIVVSSINGWPRHYIDFIGAFLHGHLKEELYLEVPEGVVVEGKEGWYWRLRKALYGLKQAGRQWKETLEALLVELGFKKALADDCLYILREQDVIAIIALVYVDDMAVTGPSLERIEAFKKTVAERFPITDKGELDFIVGIQVKSDPANHCAYINQTAYINEILTRFGLQDCSPRSTPLSANMKPPLSAADSPKTNKERDAYLDYAKDLNYLEVVGAILWVTQTRPDIQYAASVLAQFGANPGKRHLEAAKSVLRYLKATAHYSLRLGGKPGETMLVGWTDSDWAADVETRRSIGGFAFDFGGGFVTWSSKKQPSVAMSTVEAEYMAASNATKEAIWLRTLLEDFGFPQLSATVMHADNQGCIALSRNTVAHSRAKHIDIRHHFVRERVARKEVELRYCSTKEMIADIFTKPLPRDAFEKFRGALGIGPHVAPASPSGTVGEKGQ</sequence>
<evidence type="ECO:0000256" key="3">
    <source>
        <dbReference type="ARBA" id="ARBA00022612"/>
    </source>
</evidence>
<dbReference type="GO" id="GO:0003964">
    <property type="term" value="F:RNA-directed DNA polymerase activity"/>
    <property type="evidence" value="ECO:0007669"/>
    <property type="project" value="UniProtKB-KW"/>
</dbReference>
<evidence type="ECO:0000256" key="6">
    <source>
        <dbReference type="ARBA" id="ARBA00022695"/>
    </source>
</evidence>
<dbReference type="InterPro" id="IPR043502">
    <property type="entry name" value="DNA/RNA_pol_sf"/>
</dbReference>
<keyword evidence="10" id="KW-0064">Aspartyl protease</keyword>
<keyword evidence="3" id="KW-1188">Viral release from host cell</keyword>
<dbReference type="CDD" id="cd09272">
    <property type="entry name" value="RNase_HI_RT_Ty1"/>
    <property type="match status" value="1"/>
</dbReference>
<dbReference type="SUPFAM" id="SSF57756">
    <property type="entry name" value="Retrovirus zinc finger-like domains"/>
    <property type="match status" value="1"/>
</dbReference>
<dbReference type="InterPro" id="IPR057670">
    <property type="entry name" value="SH3_retrovirus"/>
</dbReference>
<evidence type="ECO:0000256" key="24">
    <source>
        <dbReference type="SAM" id="MobiDB-lite"/>
    </source>
</evidence>
<dbReference type="Proteomes" id="UP000703269">
    <property type="component" value="Unassembled WGS sequence"/>
</dbReference>
<dbReference type="GO" id="GO:0004519">
    <property type="term" value="F:endonuclease activity"/>
    <property type="evidence" value="ECO:0007669"/>
    <property type="project" value="UniProtKB-KW"/>
</dbReference>
<keyword evidence="18" id="KW-0239">DNA-directed DNA polymerase</keyword>
<feature type="compositionally biased region" description="Pro residues" evidence="24">
    <location>
        <begin position="760"/>
        <end position="774"/>
    </location>
</feature>
<dbReference type="Pfam" id="PF13976">
    <property type="entry name" value="gag_pre-integrs"/>
    <property type="match status" value="1"/>
</dbReference>
<comment type="catalytic activity">
    <reaction evidence="23">
        <text>DNA(n) + a 2'-deoxyribonucleoside 5'-triphosphate = DNA(n+1) + diphosphate</text>
        <dbReference type="Rhea" id="RHEA:22508"/>
        <dbReference type="Rhea" id="RHEA-COMP:17339"/>
        <dbReference type="Rhea" id="RHEA-COMP:17340"/>
        <dbReference type="ChEBI" id="CHEBI:33019"/>
        <dbReference type="ChEBI" id="CHEBI:61560"/>
        <dbReference type="ChEBI" id="CHEBI:173112"/>
        <dbReference type="EC" id="2.7.7.7"/>
    </reaction>
</comment>
<dbReference type="InterPro" id="IPR025724">
    <property type="entry name" value="GAG-pre-integrase_dom"/>
</dbReference>
<dbReference type="InterPro" id="IPR013103">
    <property type="entry name" value="RVT_2"/>
</dbReference>
<keyword evidence="27" id="KW-1185">Reference proteome</keyword>
<keyword evidence="2" id="KW-0815">Transposition</keyword>
<dbReference type="InterPro" id="IPR054722">
    <property type="entry name" value="PolX-like_BBD"/>
</dbReference>
<evidence type="ECO:0000256" key="13">
    <source>
        <dbReference type="ARBA" id="ARBA00022840"/>
    </source>
</evidence>
<keyword evidence="20" id="KW-0233">DNA recombination</keyword>
<dbReference type="GO" id="GO:0006310">
    <property type="term" value="P:DNA recombination"/>
    <property type="evidence" value="ECO:0007669"/>
    <property type="project" value="UniProtKB-KW"/>
</dbReference>
<evidence type="ECO:0000256" key="22">
    <source>
        <dbReference type="ARBA" id="ARBA00048173"/>
    </source>
</evidence>
<evidence type="ECO:0000256" key="5">
    <source>
        <dbReference type="ARBA" id="ARBA00022670"/>
    </source>
</evidence>
<dbReference type="Pfam" id="PF25597">
    <property type="entry name" value="SH3_retrovirus"/>
    <property type="match status" value="1"/>
</dbReference>
<keyword evidence="13" id="KW-0067">ATP-binding</keyword>
<evidence type="ECO:0000259" key="25">
    <source>
        <dbReference type="PROSITE" id="PS50994"/>
    </source>
</evidence>
<keyword evidence="14" id="KW-0460">Magnesium</keyword>
<dbReference type="Pfam" id="PF00665">
    <property type="entry name" value="rve"/>
    <property type="match status" value="1"/>
</dbReference>
<evidence type="ECO:0000256" key="20">
    <source>
        <dbReference type="ARBA" id="ARBA00023172"/>
    </source>
</evidence>
<dbReference type="GO" id="GO:0032196">
    <property type="term" value="P:transposition"/>
    <property type="evidence" value="ECO:0007669"/>
    <property type="project" value="UniProtKB-KW"/>
</dbReference>
<dbReference type="InterPro" id="IPR012337">
    <property type="entry name" value="RNaseH-like_sf"/>
</dbReference>
<feature type="region of interest" description="Disordered" evidence="24">
    <location>
        <begin position="800"/>
        <end position="851"/>
    </location>
</feature>
<dbReference type="InterPro" id="IPR036875">
    <property type="entry name" value="Znf_CCHC_sf"/>
</dbReference>
<dbReference type="Gene3D" id="3.30.420.10">
    <property type="entry name" value="Ribonuclease H-like superfamily/Ribonuclease H"/>
    <property type="match status" value="1"/>
</dbReference>
<dbReference type="InterPro" id="IPR039537">
    <property type="entry name" value="Retrotran_Ty1/copia-like"/>
</dbReference>
<evidence type="ECO:0000256" key="10">
    <source>
        <dbReference type="ARBA" id="ARBA00022750"/>
    </source>
</evidence>
<evidence type="ECO:0000256" key="2">
    <source>
        <dbReference type="ARBA" id="ARBA00022578"/>
    </source>
</evidence>
<evidence type="ECO:0000256" key="17">
    <source>
        <dbReference type="ARBA" id="ARBA00022918"/>
    </source>
</evidence>
<keyword evidence="9" id="KW-0547">Nucleotide-binding</keyword>
<comment type="caution">
    <text evidence="26">The sequence shown here is derived from an EMBL/GenBank/DDBJ whole genome shotgun (WGS) entry which is preliminary data.</text>
</comment>
<dbReference type="InterPro" id="IPR001584">
    <property type="entry name" value="Integrase_cat-core"/>
</dbReference>
<evidence type="ECO:0000256" key="14">
    <source>
        <dbReference type="ARBA" id="ARBA00022842"/>
    </source>
</evidence>
<dbReference type="SUPFAM" id="SSF56672">
    <property type="entry name" value="DNA/RNA polymerases"/>
    <property type="match status" value="1"/>
</dbReference>
<dbReference type="Pfam" id="PF07727">
    <property type="entry name" value="RVT_2"/>
    <property type="match status" value="1"/>
</dbReference>
<dbReference type="GO" id="GO:0005634">
    <property type="term" value="C:nucleus"/>
    <property type="evidence" value="ECO:0007669"/>
    <property type="project" value="UniProtKB-ARBA"/>
</dbReference>
<keyword evidence="11" id="KW-0255">Endonuclease</keyword>
<keyword evidence="17" id="KW-0695">RNA-directed DNA polymerase</keyword>
<dbReference type="SUPFAM" id="SSF53098">
    <property type="entry name" value="Ribonuclease H-like"/>
    <property type="match status" value="1"/>
</dbReference>
<dbReference type="InterPro" id="IPR036397">
    <property type="entry name" value="RNaseH_sf"/>
</dbReference>
<dbReference type="GO" id="GO:0008270">
    <property type="term" value="F:zinc ion binding"/>
    <property type="evidence" value="ECO:0007669"/>
    <property type="project" value="InterPro"/>
</dbReference>
<evidence type="ECO:0000313" key="26">
    <source>
        <dbReference type="EMBL" id="GJE96489.1"/>
    </source>
</evidence>
<evidence type="ECO:0000256" key="16">
    <source>
        <dbReference type="ARBA" id="ARBA00022908"/>
    </source>
</evidence>
<keyword evidence="15" id="KW-0694">RNA-binding</keyword>
<evidence type="ECO:0000256" key="1">
    <source>
        <dbReference type="ARBA" id="ARBA00002180"/>
    </source>
</evidence>
<evidence type="ECO:0000256" key="15">
    <source>
        <dbReference type="ARBA" id="ARBA00022884"/>
    </source>
</evidence>
<keyword evidence="18" id="KW-0808">Transferase</keyword>
<dbReference type="Pfam" id="PF14223">
    <property type="entry name" value="Retrotran_gag_2"/>
    <property type="match status" value="1"/>
</dbReference>
<evidence type="ECO:0000256" key="11">
    <source>
        <dbReference type="ARBA" id="ARBA00022759"/>
    </source>
</evidence>
<dbReference type="PANTHER" id="PTHR42648">
    <property type="entry name" value="TRANSPOSASE, PUTATIVE-RELATED"/>
    <property type="match status" value="1"/>
</dbReference>
<dbReference type="GO" id="GO:0003887">
    <property type="term" value="F:DNA-directed DNA polymerase activity"/>
    <property type="evidence" value="ECO:0007669"/>
    <property type="project" value="UniProtKB-KW"/>
</dbReference>
<keyword evidence="16" id="KW-0229">DNA integration</keyword>
<feature type="domain" description="Integrase catalytic" evidence="25">
    <location>
        <begin position="493"/>
        <end position="667"/>
    </location>
</feature>
<keyword evidence="21" id="KW-0511">Multifunctional enzyme</keyword>
<comment type="function">
    <text evidence="1">The aspartyl protease (PR) mediates the proteolytic cleavages of the Gag and Gag-Pol polyproteins after assembly of the VLP.</text>
</comment>
<evidence type="ECO:0000256" key="4">
    <source>
        <dbReference type="ARBA" id="ARBA00022664"/>
    </source>
</evidence>
<accession>A0A9P3LJA8</accession>
<keyword evidence="8" id="KW-0479">Metal-binding</keyword>
<feature type="region of interest" description="Disordered" evidence="24">
    <location>
        <begin position="759"/>
        <end position="786"/>
    </location>
</feature>
<dbReference type="GO" id="GO:0004190">
    <property type="term" value="F:aspartic-type endopeptidase activity"/>
    <property type="evidence" value="ECO:0007669"/>
    <property type="project" value="UniProtKB-KW"/>
</dbReference>
<evidence type="ECO:0000256" key="19">
    <source>
        <dbReference type="ARBA" id="ARBA00023113"/>
    </source>
</evidence>
<dbReference type="GO" id="GO:0006508">
    <property type="term" value="P:proteolysis"/>
    <property type="evidence" value="ECO:0007669"/>
    <property type="project" value="UniProtKB-KW"/>
</dbReference>
<comment type="catalytic activity">
    <reaction evidence="22">
        <text>DNA(n) + a 2'-deoxyribonucleoside 5'-triphosphate = DNA(n+1) + diphosphate</text>
        <dbReference type="Rhea" id="RHEA:22508"/>
        <dbReference type="Rhea" id="RHEA-COMP:17339"/>
        <dbReference type="Rhea" id="RHEA-COMP:17340"/>
        <dbReference type="ChEBI" id="CHEBI:33019"/>
        <dbReference type="ChEBI" id="CHEBI:61560"/>
        <dbReference type="ChEBI" id="CHEBI:173112"/>
        <dbReference type="EC" id="2.7.7.49"/>
    </reaction>
</comment>
<dbReference type="GO" id="GO:0006397">
    <property type="term" value="P:mRNA processing"/>
    <property type="evidence" value="ECO:0007669"/>
    <property type="project" value="UniProtKB-KW"/>
</dbReference>
<evidence type="ECO:0000256" key="12">
    <source>
        <dbReference type="ARBA" id="ARBA00022801"/>
    </source>
</evidence>
<keyword evidence="6" id="KW-0548">Nucleotidyltransferase</keyword>
<keyword evidence="4" id="KW-0507">mRNA processing</keyword>
<feature type="region of interest" description="Disordered" evidence="24">
    <location>
        <begin position="213"/>
        <end position="257"/>
    </location>
</feature>
<evidence type="ECO:0000256" key="23">
    <source>
        <dbReference type="ARBA" id="ARBA00049244"/>
    </source>
</evidence>
<feature type="compositionally biased region" description="Basic and acidic residues" evidence="24">
    <location>
        <begin position="217"/>
        <end position="226"/>
    </location>
</feature>
<evidence type="ECO:0000256" key="8">
    <source>
        <dbReference type="ARBA" id="ARBA00022723"/>
    </source>
</evidence>
<dbReference type="Pfam" id="PF22936">
    <property type="entry name" value="Pol_BBD"/>
    <property type="match status" value="1"/>
</dbReference>
<name>A0A9P3LJA8_9APHY</name>
<reference evidence="26 27" key="1">
    <citation type="submission" date="2021-08" db="EMBL/GenBank/DDBJ databases">
        <title>Draft Genome Sequence of Phanerochaete sordida strain YK-624.</title>
        <authorList>
            <person name="Mori T."/>
            <person name="Dohra H."/>
            <person name="Suzuki T."/>
            <person name="Kawagishi H."/>
            <person name="Hirai H."/>
        </authorList>
    </citation>
    <scope>NUCLEOTIDE SEQUENCE [LARGE SCALE GENOMIC DNA]</scope>
    <source>
        <strain evidence="26 27">YK-624</strain>
    </source>
</reference>
<dbReference type="PROSITE" id="PS50994">
    <property type="entry name" value="INTEGRASE"/>
    <property type="match status" value="1"/>
</dbReference>
<dbReference type="OrthoDB" id="2796710at2759"/>
<protein>
    <recommendedName>
        <fullName evidence="25">Integrase catalytic domain-containing protein</fullName>
    </recommendedName>
</protein>
<proteinExistence type="predicted"/>
<evidence type="ECO:0000256" key="7">
    <source>
        <dbReference type="ARBA" id="ARBA00022722"/>
    </source>
</evidence>
<keyword evidence="7" id="KW-0540">Nuclease</keyword>
<keyword evidence="19" id="KW-0917">Virion maturation</keyword>
<keyword evidence="5" id="KW-0645">Protease</keyword>
<dbReference type="GO" id="GO:0015074">
    <property type="term" value="P:DNA integration"/>
    <property type="evidence" value="ECO:0007669"/>
    <property type="project" value="UniProtKB-KW"/>
</dbReference>
<evidence type="ECO:0000256" key="18">
    <source>
        <dbReference type="ARBA" id="ARBA00022932"/>
    </source>
</evidence>
<dbReference type="EMBL" id="BPQB01000060">
    <property type="protein sequence ID" value="GJE96489.1"/>
    <property type="molecule type" value="Genomic_DNA"/>
</dbReference>